<dbReference type="EMBL" id="OU015568">
    <property type="protein sequence ID" value="CAG5089338.1"/>
    <property type="molecule type" value="Genomic_DNA"/>
</dbReference>
<organism evidence="1 2">
    <name type="scientific">Oikopleura dioica</name>
    <name type="common">Tunicate</name>
    <dbReference type="NCBI Taxonomy" id="34765"/>
    <lineage>
        <taxon>Eukaryota</taxon>
        <taxon>Metazoa</taxon>
        <taxon>Chordata</taxon>
        <taxon>Tunicata</taxon>
        <taxon>Appendicularia</taxon>
        <taxon>Copelata</taxon>
        <taxon>Oikopleuridae</taxon>
        <taxon>Oikopleura</taxon>
    </lineage>
</organism>
<sequence>MARTNPYEKEISKSLEIVVQQIENDNVDEPKLQIVEESDDEYEFEIITTEVAPIQCGSSLVIMDRKKDEPEKFSSIDFKQYLNPECSNIMTIKLWRPSPCPMPGSEVMNSKLEIRGFCCFLRRIITSLELKYIEMEEIALKFIEEQRKKKGHYSYDNSILLKKVILYEFQRPCKGHRFMLRKGKSVFETGKSTLPILGRQILICSKRNFRMLSPFLGVTSKAPEWRNSRIQEVYSDFVCDFIEAFLCKYLKSSEQQTIPFYDAIKLITSWRMSIKSQGSVKLTELAEEQVIEKALNHILGVHFLPDCVKKQKSLFFQYDDEERLITFTEDQPFSFQLLPADNSPDEKFPSPCDIPKELLEKLTFKMIKGEKERSYDLLNTKT</sequence>
<protein>
    <submittedName>
        <fullName evidence="1">Oidioi.mRNA.OKI2018_I69.PAR.g12180.t1.cds</fullName>
    </submittedName>
</protein>
<proteinExistence type="predicted"/>
<reference evidence="1 2" key="1">
    <citation type="submission" date="2021-04" db="EMBL/GenBank/DDBJ databases">
        <authorList>
            <person name="Bliznina A."/>
        </authorList>
    </citation>
    <scope>NUCLEOTIDE SEQUENCE [LARGE SCALE GENOMIC DNA]</scope>
</reference>
<accession>A0ABN7S2A1</accession>
<dbReference type="Proteomes" id="UP001158576">
    <property type="component" value="Chromosome PAR"/>
</dbReference>
<keyword evidence="2" id="KW-1185">Reference proteome</keyword>
<gene>
    <name evidence="1" type="ORF">OKIOD_LOCUS3738</name>
</gene>
<evidence type="ECO:0000313" key="2">
    <source>
        <dbReference type="Proteomes" id="UP001158576"/>
    </source>
</evidence>
<name>A0ABN7S2A1_OIKDI</name>
<evidence type="ECO:0000313" key="1">
    <source>
        <dbReference type="EMBL" id="CAG5089338.1"/>
    </source>
</evidence>